<evidence type="ECO:0000256" key="1">
    <source>
        <dbReference type="SAM" id="MobiDB-lite"/>
    </source>
</evidence>
<keyword evidence="3" id="KW-1185">Reference proteome</keyword>
<evidence type="ECO:0000313" key="3">
    <source>
        <dbReference type="Proteomes" id="UP000224080"/>
    </source>
</evidence>
<feature type="compositionally biased region" description="Low complexity" evidence="1">
    <location>
        <begin position="1"/>
        <end position="16"/>
    </location>
</feature>
<dbReference type="AlphaFoldDB" id="A0A2B7XJM6"/>
<feature type="region of interest" description="Disordered" evidence="1">
    <location>
        <begin position="1"/>
        <end position="44"/>
    </location>
</feature>
<protein>
    <submittedName>
        <fullName evidence="2">Uncharacterized protein</fullName>
    </submittedName>
</protein>
<sequence>MLSPPSEIRTSSSSAARSRRIIQQTASEIPLNQARSHRPQPPAGIIRDARRLGLKTKTCYRESKFLEYKDMRMLCHSHQPRYDIALSNHGTKEFRLD</sequence>
<proteinExistence type="predicted"/>
<comment type="caution">
    <text evidence="2">The sequence shown here is derived from an EMBL/GenBank/DDBJ whole genome shotgun (WGS) entry which is preliminary data.</text>
</comment>
<reference evidence="2 3" key="1">
    <citation type="submission" date="2017-10" db="EMBL/GenBank/DDBJ databases">
        <title>Comparative genomics in systemic dimorphic fungi from Ajellomycetaceae.</title>
        <authorList>
            <person name="Munoz J.F."/>
            <person name="Mcewen J.G."/>
            <person name="Clay O.K."/>
            <person name="Cuomo C.A."/>
        </authorList>
    </citation>
    <scope>NUCLEOTIDE SEQUENCE [LARGE SCALE GENOMIC DNA]</scope>
    <source>
        <strain evidence="2 3">UAMH130</strain>
    </source>
</reference>
<dbReference type="Proteomes" id="UP000224080">
    <property type="component" value="Unassembled WGS sequence"/>
</dbReference>
<gene>
    <name evidence="2" type="ORF">GX51_01020</name>
</gene>
<organism evidence="2 3">
    <name type="scientific">Blastomyces parvus</name>
    <dbReference type="NCBI Taxonomy" id="2060905"/>
    <lineage>
        <taxon>Eukaryota</taxon>
        <taxon>Fungi</taxon>
        <taxon>Dikarya</taxon>
        <taxon>Ascomycota</taxon>
        <taxon>Pezizomycotina</taxon>
        <taxon>Eurotiomycetes</taxon>
        <taxon>Eurotiomycetidae</taxon>
        <taxon>Onygenales</taxon>
        <taxon>Ajellomycetaceae</taxon>
        <taxon>Blastomyces</taxon>
    </lineage>
</organism>
<name>A0A2B7XJM6_9EURO</name>
<accession>A0A2B7XJM6</accession>
<dbReference type="EMBL" id="PDNC01000007">
    <property type="protein sequence ID" value="PGH08963.1"/>
    <property type="molecule type" value="Genomic_DNA"/>
</dbReference>
<evidence type="ECO:0000313" key="2">
    <source>
        <dbReference type="EMBL" id="PGH08963.1"/>
    </source>
</evidence>